<dbReference type="EMBL" id="CP042430">
    <property type="protein sequence ID" value="QEC50750.1"/>
    <property type="molecule type" value="Genomic_DNA"/>
</dbReference>
<evidence type="ECO:0000313" key="3">
    <source>
        <dbReference type="Proteomes" id="UP000321805"/>
    </source>
</evidence>
<dbReference type="Proteomes" id="UP000321805">
    <property type="component" value="Chromosome"/>
</dbReference>
<reference evidence="2 3" key="1">
    <citation type="journal article" date="2018" name="J. Microbiol.">
        <title>Baekduia soli gen. nov., sp. nov., a novel bacterium isolated from the soil of Baekdu Mountain and proposal of a novel family name, Baekduiaceae fam. nov.</title>
        <authorList>
            <person name="An D.S."/>
            <person name="Siddiqi M.Z."/>
            <person name="Kim K.H."/>
            <person name="Yu H.S."/>
            <person name="Im W.T."/>
        </authorList>
    </citation>
    <scope>NUCLEOTIDE SEQUENCE [LARGE SCALE GENOMIC DNA]</scope>
    <source>
        <strain evidence="2 3">BR7-21</strain>
    </source>
</reference>
<dbReference type="GO" id="GO:0003700">
    <property type="term" value="F:DNA-binding transcription factor activity"/>
    <property type="evidence" value="ECO:0007669"/>
    <property type="project" value="InterPro"/>
</dbReference>
<dbReference type="InterPro" id="IPR036390">
    <property type="entry name" value="WH_DNA-bd_sf"/>
</dbReference>
<dbReference type="AlphaFoldDB" id="A0A5B8UCK1"/>
<feature type="domain" description="HTH marR-type" evidence="1">
    <location>
        <begin position="8"/>
        <end position="141"/>
    </location>
</feature>
<dbReference type="SMART" id="SM00347">
    <property type="entry name" value="HTH_MARR"/>
    <property type="match status" value="1"/>
</dbReference>
<dbReference type="Pfam" id="PF12802">
    <property type="entry name" value="MarR_2"/>
    <property type="match status" value="1"/>
</dbReference>
<dbReference type="KEGG" id="bsol:FSW04_12220"/>
<evidence type="ECO:0000313" key="2">
    <source>
        <dbReference type="EMBL" id="QEC50750.1"/>
    </source>
</evidence>
<dbReference type="InterPro" id="IPR036388">
    <property type="entry name" value="WH-like_DNA-bd_sf"/>
</dbReference>
<sequence length="141" mass="15720">MTTLEVVDARGYAQLASLRSGIRNYLAWAEQQAREHDMTPAQVQLALAIRAHGDPDGPTVGELADTLLLRHHSAVGLIDRAEHAGLVARHRDPEHQSRVRVRLTTEGDDRLERLSALHLQWLAEHGAEMADVWRAFGPEAR</sequence>
<dbReference type="GO" id="GO:0006950">
    <property type="term" value="P:response to stress"/>
    <property type="evidence" value="ECO:0007669"/>
    <property type="project" value="TreeGrafter"/>
</dbReference>
<gene>
    <name evidence="2" type="ORF">FSW04_12220</name>
</gene>
<protein>
    <submittedName>
        <fullName evidence="2">Winged helix-turn-helix transcriptional regulator</fullName>
    </submittedName>
</protein>
<name>A0A5B8UCK1_9ACTN</name>
<keyword evidence="3" id="KW-1185">Reference proteome</keyword>
<proteinExistence type="predicted"/>
<accession>A0A5B8UCK1</accession>
<evidence type="ECO:0000259" key="1">
    <source>
        <dbReference type="PROSITE" id="PS50995"/>
    </source>
</evidence>
<dbReference type="PANTHER" id="PTHR33164">
    <property type="entry name" value="TRANSCRIPTIONAL REGULATOR, MARR FAMILY"/>
    <property type="match status" value="1"/>
</dbReference>
<dbReference type="PANTHER" id="PTHR33164:SF43">
    <property type="entry name" value="HTH-TYPE TRANSCRIPTIONAL REPRESSOR YETL"/>
    <property type="match status" value="1"/>
</dbReference>
<dbReference type="SUPFAM" id="SSF46785">
    <property type="entry name" value="Winged helix' DNA-binding domain"/>
    <property type="match status" value="1"/>
</dbReference>
<dbReference type="PROSITE" id="PS50995">
    <property type="entry name" value="HTH_MARR_2"/>
    <property type="match status" value="1"/>
</dbReference>
<dbReference type="InterPro" id="IPR039422">
    <property type="entry name" value="MarR/SlyA-like"/>
</dbReference>
<dbReference type="InterPro" id="IPR000835">
    <property type="entry name" value="HTH_MarR-typ"/>
</dbReference>
<organism evidence="2 3">
    <name type="scientific">Baekduia soli</name>
    <dbReference type="NCBI Taxonomy" id="496014"/>
    <lineage>
        <taxon>Bacteria</taxon>
        <taxon>Bacillati</taxon>
        <taxon>Actinomycetota</taxon>
        <taxon>Thermoleophilia</taxon>
        <taxon>Solirubrobacterales</taxon>
        <taxon>Baekduiaceae</taxon>
        <taxon>Baekduia</taxon>
    </lineage>
</organism>
<dbReference type="OrthoDB" id="9807800at2"/>
<dbReference type="Gene3D" id="1.10.10.10">
    <property type="entry name" value="Winged helix-like DNA-binding domain superfamily/Winged helix DNA-binding domain"/>
    <property type="match status" value="1"/>
</dbReference>